<organism evidence="1 2">
    <name type="scientific">Dictyobacter kobayashii</name>
    <dbReference type="NCBI Taxonomy" id="2014872"/>
    <lineage>
        <taxon>Bacteria</taxon>
        <taxon>Bacillati</taxon>
        <taxon>Chloroflexota</taxon>
        <taxon>Ktedonobacteria</taxon>
        <taxon>Ktedonobacterales</taxon>
        <taxon>Dictyobacteraceae</taxon>
        <taxon>Dictyobacter</taxon>
    </lineage>
</organism>
<dbReference type="EMBL" id="BIFS01000001">
    <property type="protein sequence ID" value="GCE16434.1"/>
    <property type="molecule type" value="Genomic_DNA"/>
</dbReference>
<sequence>MPQDPKKQQKAVMKKRKKLAGQHKVSPKANLTFSKNAIIHDARSYPLLECWISSDWKNEQPGLVQIIIARQQPDGRVCCGLYLVDKLCLGLKNTFVRTDYSQQRYQREVFEPVDMRTPLIACDLELAQQMIYASIDYAAQFGFTPQRDFNQSQYLLTPRGELPEPYKITFGRKGKPLYIAGPDDNSRFIIQQLEQTAGPGNFNFMSPLADF</sequence>
<name>A0A402ABG4_9CHLR</name>
<dbReference type="Proteomes" id="UP000287188">
    <property type="component" value="Unassembled WGS sequence"/>
</dbReference>
<accession>A0A402ABG4</accession>
<keyword evidence="2" id="KW-1185">Reference proteome</keyword>
<evidence type="ECO:0000313" key="2">
    <source>
        <dbReference type="Proteomes" id="UP000287188"/>
    </source>
</evidence>
<dbReference type="RefSeq" id="WP_126548334.1">
    <property type="nucleotide sequence ID" value="NZ_BIFS01000001.1"/>
</dbReference>
<proteinExistence type="predicted"/>
<evidence type="ECO:0000313" key="1">
    <source>
        <dbReference type="EMBL" id="GCE16434.1"/>
    </source>
</evidence>
<dbReference type="OrthoDB" id="154263at2"/>
<gene>
    <name evidence="1" type="ORF">KDK_02340</name>
</gene>
<comment type="caution">
    <text evidence="1">The sequence shown here is derived from an EMBL/GenBank/DDBJ whole genome shotgun (WGS) entry which is preliminary data.</text>
</comment>
<protein>
    <submittedName>
        <fullName evidence="1">Uncharacterized protein</fullName>
    </submittedName>
</protein>
<reference evidence="2" key="1">
    <citation type="submission" date="2018-12" db="EMBL/GenBank/DDBJ databases">
        <title>Tengunoibacter tsumagoiensis gen. nov., sp. nov., Dictyobacter kobayashii sp. nov., D. alpinus sp. nov., and D. joshuensis sp. nov. and description of Dictyobacteraceae fam. nov. within the order Ktedonobacterales isolated from Tengu-no-mugimeshi.</title>
        <authorList>
            <person name="Wang C.M."/>
            <person name="Zheng Y."/>
            <person name="Sakai Y."/>
            <person name="Toyoda A."/>
            <person name="Minakuchi Y."/>
            <person name="Abe K."/>
            <person name="Yokota A."/>
            <person name="Yabe S."/>
        </authorList>
    </citation>
    <scope>NUCLEOTIDE SEQUENCE [LARGE SCALE GENOMIC DNA]</scope>
    <source>
        <strain evidence="2">Uno11</strain>
    </source>
</reference>
<dbReference type="AlphaFoldDB" id="A0A402ABG4"/>